<dbReference type="Gene3D" id="2.60.120.1440">
    <property type="match status" value="1"/>
</dbReference>
<keyword evidence="1" id="KW-0472">Membrane</keyword>
<name>A0A9D9EKB2_9BACT</name>
<reference evidence="4" key="2">
    <citation type="journal article" date="2021" name="PeerJ">
        <title>Extensive microbial diversity within the chicken gut microbiome revealed by metagenomics and culture.</title>
        <authorList>
            <person name="Gilroy R."/>
            <person name="Ravi A."/>
            <person name="Getino M."/>
            <person name="Pursley I."/>
            <person name="Horton D.L."/>
            <person name="Alikhan N.F."/>
            <person name="Baker D."/>
            <person name="Gharbi K."/>
            <person name="Hall N."/>
            <person name="Watson M."/>
            <person name="Adriaenssens E.M."/>
            <person name="Foster-Nyarko E."/>
            <person name="Jarju S."/>
            <person name="Secka A."/>
            <person name="Antonio M."/>
            <person name="Oren A."/>
            <person name="Chaudhuri R.R."/>
            <person name="La Ragione R."/>
            <person name="Hildebrand F."/>
            <person name="Pallen M.J."/>
        </authorList>
    </citation>
    <scope>NUCLEOTIDE SEQUENCE</scope>
    <source>
        <strain evidence="4">20514</strain>
    </source>
</reference>
<dbReference type="Pfam" id="PF04773">
    <property type="entry name" value="FecR"/>
    <property type="match status" value="1"/>
</dbReference>
<protein>
    <submittedName>
        <fullName evidence="4">FecR domain-containing protein</fullName>
    </submittedName>
</protein>
<dbReference type="AlphaFoldDB" id="A0A9D9EKB2"/>
<dbReference type="PANTHER" id="PTHR30273:SF2">
    <property type="entry name" value="PROTEIN FECR"/>
    <property type="match status" value="1"/>
</dbReference>
<feature type="domain" description="FecR protein" evidence="2">
    <location>
        <begin position="112"/>
        <end position="207"/>
    </location>
</feature>
<evidence type="ECO:0000256" key="1">
    <source>
        <dbReference type="SAM" id="Phobius"/>
    </source>
</evidence>
<organism evidence="4 5">
    <name type="scientific">Candidatus Cryptobacteroides merdigallinarum</name>
    <dbReference type="NCBI Taxonomy" id="2840770"/>
    <lineage>
        <taxon>Bacteria</taxon>
        <taxon>Pseudomonadati</taxon>
        <taxon>Bacteroidota</taxon>
        <taxon>Bacteroidia</taxon>
        <taxon>Bacteroidales</taxon>
        <taxon>Candidatus Cryptobacteroides</taxon>
    </lineage>
</organism>
<proteinExistence type="predicted"/>
<accession>A0A9D9EKB2</accession>
<dbReference type="Proteomes" id="UP000810252">
    <property type="component" value="Unassembled WGS sequence"/>
</dbReference>
<evidence type="ECO:0000259" key="3">
    <source>
        <dbReference type="Pfam" id="PF16344"/>
    </source>
</evidence>
<dbReference type="PANTHER" id="PTHR30273">
    <property type="entry name" value="PERIPLASMIC SIGNAL SENSOR AND SIGMA FACTOR ACTIVATOR FECR-RELATED"/>
    <property type="match status" value="1"/>
</dbReference>
<dbReference type="InterPro" id="IPR006860">
    <property type="entry name" value="FecR"/>
</dbReference>
<keyword evidence="1" id="KW-1133">Transmembrane helix</keyword>
<feature type="domain" description="Protein FecR C-terminal" evidence="3">
    <location>
        <begin position="257"/>
        <end position="322"/>
    </location>
</feature>
<evidence type="ECO:0000259" key="2">
    <source>
        <dbReference type="Pfam" id="PF04773"/>
    </source>
</evidence>
<reference evidence="4" key="1">
    <citation type="submission" date="2020-10" db="EMBL/GenBank/DDBJ databases">
        <authorList>
            <person name="Gilroy R."/>
        </authorList>
    </citation>
    <scope>NUCLEOTIDE SEQUENCE</scope>
    <source>
        <strain evidence="4">20514</strain>
    </source>
</reference>
<gene>
    <name evidence="4" type="ORF">IAC29_04620</name>
</gene>
<evidence type="ECO:0000313" key="5">
    <source>
        <dbReference type="Proteomes" id="UP000810252"/>
    </source>
</evidence>
<dbReference type="Pfam" id="PF16344">
    <property type="entry name" value="FecR_C"/>
    <property type="match status" value="1"/>
</dbReference>
<keyword evidence="1" id="KW-0812">Transmembrane</keyword>
<dbReference type="PIRSF" id="PIRSF018266">
    <property type="entry name" value="FecR"/>
    <property type="match status" value="1"/>
</dbReference>
<feature type="transmembrane region" description="Helical" evidence="1">
    <location>
        <begin position="75"/>
        <end position="95"/>
    </location>
</feature>
<dbReference type="GO" id="GO:0016989">
    <property type="term" value="F:sigma factor antagonist activity"/>
    <property type="evidence" value="ECO:0007669"/>
    <property type="project" value="TreeGrafter"/>
</dbReference>
<dbReference type="Gene3D" id="3.55.50.30">
    <property type="match status" value="1"/>
</dbReference>
<evidence type="ECO:0000313" key="4">
    <source>
        <dbReference type="EMBL" id="MBO8448538.1"/>
    </source>
</evidence>
<comment type="caution">
    <text evidence="4">The sequence shown here is derived from an EMBL/GenBank/DDBJ whole genome shotgun (WGS) entry which is preliminary data.</text>
</comment>
<dbReference type="InterPro" id="IPR032508">
    <property type="entry name" value="FecR_C"/>
</dbReference>
<dbReference type="InterPro" id="IPR012373">
    <property type="entry name" value="Ferrdict_sens_TM"/>
</dbReference>
<sequence length="324" mass="36175">MDTYLLIKYLRCATTPEEEAAVRRWLADDPDESHARQYSDLHFIYEGMLMHGGDDAALSRENGSGHGRRRLFRRIAVAAASAAAVVLVAAGAALWSRNAAVDRLAENSVRTVYVPPGKSMQLTLEDGTRLWLNSGTEIEIPAVFARKTRDVRLIRGEALFDVAQDRRRPFNVDTYASSISVLGTRFNVDVDEESGAFSAALLRGSIKVVNKCREGEEYVLETNQMVTMEDGHLHLEHIGDPGSVDCWTDGLIDIAGVPFGHLMRKFELAYDVNIDIQRDTLPEIRYTRGKVRVSDGILHAMSMLALVCDIGYEYDRQTNTIVIR</sequence>
<dbReference type="EMBL" id="JADIMQ010000067">
    <property type="protein sequence ID" value="MBO8448538.1"/>
    <property type="molecule type" value="Genomic_DNA"/>
</dbReference>